<dbReference type="InterPro" id="IPR025322">
    <property type="entry name" value="PADRE_dom"/>
</dbReference>
<evidence type="ECO:0000313" key="2">
    <source>
        <dbReference type="Proteomes" id="UP000541444"/>
    </source>
</evidence>
<evidence type="ECO:0000313" key="1">
    <source>
        <dbReference type="EMBL" id="KAF6156962.1"/>
    </source>
</evidence>
<dbReference type="Pfam" id="PF14009">
    <property type="entry name" value="PADRE"/>
    <property type="match status" value="1"/>
</dbReference>
<dbReference type="AlphaFoldDB" id="A0A7J7MQC1"/>
<accession>A0A7J7MQC1</accession>
<sequence>MGNHSSHSSTSTGKVVLSDGSVHEFDRPITVAELMLEHPQQVVVEFREIISGNKPTPLPADRKLDRKKTYLMVPMKRGKAVNLSAREARIVFLKAKSVLRSGSLLSIEGIVPWVIRMCQAQTGTEFVHKTLHKHNGLAEKPELSNDKLEFLTEIFDQRPEFLSKQFSGKGWKPSLDTITETVIKQKASHWLF</sequence>
<dbReference type="Proteomes" id="UP000541444">
    <property type="component" value="Unassembled WGS sequence"/>
</dbReference>
<proteinExistence type="predicted"/>
<dbReference type="OrthoDB" id="407555at2759"/>
<evidence type="ECO:0008006" key="3">
    <source>
        <dbReference type="Google" id="ProtNLM"/>
    </source>
</evidence>
<reference evidence="1 2" key="1">
    <citation type="journal article" date="2020" name="IScience">
        <title>Genome Sequencing of the Endangered Kingdonia uniflora (Circaeasteraceae, Ranunculales) Reveals Potential Mechanisms of Evolutionary Specialization.</title>
        <authorList>
            <person name="Sun Y."/>
            <person name="Deng T."/>
            <person name="Zhang A."/>
            <person name="Moore M.J."/>
            <person name="Landis J.B."/>
            <person name="Lin N."/>
            <person name="Zhang H."/>
            <person name="Zhang X."/>
            <person name="Huang J."/>
            <person name="Zhang X."/>
            <person name="Sun H."/>
            <person name="Wang H."/>
        </authorList>
    </citation>
    <scope>NUCLEOTIDE SEQUENCE [LARGE SCALE GENOMIC DNA]</scope>
    <source>
        <strain evidence="1">TB1705</strain>
        <tissue evidence="1">Leaf</tissue>
    </source>
</reference>
<organism evidence="1 2">
    <name type="scientific">Kingdonia uniflora</name>
    <dbReference type="NCBI Taxonomy" id="39325"/>
    <lineage>
        <taxon>Eukaryota</taxon>
        <taxon>Viridiplantae</taxon>
        <taxon>Streptophyta</taxon>
        <taxon>Embryophyta</taxon>
        <taxon>Tracheophyta</taxon>
        <taxon>Spermatophyta</taxon>
        <taxon>Magnoliopsida</taxon>
        <taxon>Ranunculales</taxon>
        <taxon>Circaeasteraceae</taxon>
        <taxon>Kingdonia</taxon>
    </lineage>
</organism>
<comment type="caution">
    <text evidence="1">The sequence shown here is derived from an EMBL/GenBank/DDBJ whole genome shotgun (WGS) entry which is preliminary data.</text>
</comment>
<gene>
    <name evidence="1" type="ORF">GIB67_039723</name>
</gene>
<protein>
    <recommendedName>
        <fullName evidence="3">Multidrug resistance protein ABC transporter family protein</fullName>
    </recommendedName>
</protein>
<dbReference type="EMBL" id="JACGCM010001289">
    <property type="protein sequence ID" value="KAF6156962.1"/>
    <property type="molecule type" value="Genomic_DNA"/>
</dbReference>
<dbReference type="PANTHER" id="PTHR33052">
    <property type="entry name" value="DUF4228 DOMAIN PROTEIN-RELATED"/>
    <property type="match status" value="1"/>
</dbReference>
<name>A0A7J7MQC1_9MAGN</name>
<keyword evidence="2" id="KW-1185">Reference proteome</keyword>